<dbReference type="KEGG" id="crg:105341058"/>
<dbReference type="InParanoid" id="K1QHG3"/>
<gene>
    <name evidence="1" type="ORF">CGI_10004691</name>
</gene>
<reference evidence="1" key="1">
    <citation type="journal article" date="2012" name="Nature">
        <title>The oyster genome reveals stress adaptation and complexity of shell formation.</title>
        <authorList>
            <person name="Zhang G."/>
            <person name="Fang X."/>
            <person name="Guo X."/>
            <person name="Li L."/>
            <person name="Luo R."/>
            <person name="Xu F."/>
            <person name="Yang P."/>
            <person name="Zhang L."/>
            <person name="Wang X."/>
            <person name="Qi H."/>
            <person name="Xiong Z."/>
            <person name="Que H."/>
            <person name="Xie Y."/>
            <person name="Holland P.W."/>
            <person name="Paps J."/>
            <person name="Zhu Y."/>
            <person name="Wu F."/>
            <person name="Chen Y."/>
            <person name="Wang J."/>
            <person name="Peng C."/>
            <person name="Meng J."/>
            <person name="Yang L."/>
            <person name="Liu J."/>
            <person name="Wen B."/>
            <person name="Zhang N."/>
            <person name="Huang Z."/>
            <person name="Zhu Q."/>
            <person name="Feng Y."/>
            <person name="Mount A."/>
            <person name="Hedgecock D."/>
            <person name="Xu Z."/>
            <person name="Liu Y."/>
            <person name="Domazet-Loso T."/>
            <person name="Du Y."/>
            <person name="Sun X."/>
            <person name="Zhang S."/>
            <person name="Liu B."/>
            <person name="Cheng P."/>
            <person name="Jiang X."/>
            <person name="Li J."/>
            <person name="Fan D."/>
            <person name="Wang W."/>
            <person name="Fu W."/>
            <person name="Wang T."/>
            <person name="Wang B."/>
            <person name="Zhang J."/>
            <person name="Peng Z."/>
            <person name="Li Y."/>
            <person name="Li N."/>
            <person name="Wang J."/>
            <person name="Chen M."/>
            <person name="He Y."/>
            <person name="Tan F."/>
            <person name="Song X."/>
            <person name="Zheng Q."/>
            <person name="Huang R."/>
            <person name="Yang H."/>
            <person name="Du X."/>
            <person name="Chen L."/>
            <person name="Yang M."/>
            <person name="Gaffney P.M."/>
            <person name="Wang S."/>
            <person name="Luo L."/>
            <person name="She Z."/>
            <person name="Ming Y."/>
            <person name="Huang W."/>
            <person name="Zhang S."/>
            <person name="Huang B."/>
            <person name="Zhang Y."/>
            <person name="Qu T."/>
            <person name="Ni P."/>
            <person name="Miao G."/>
            <person name="Wang J."/>
            <person name="Wang Q."/>
            <person name="Steinberg C.E."/>
            <person name="Wang H."/>
            <person name="Li N."/>
            <person name="Qian L."/>
            <person name="Zhang G."/>
            <person name="Li Y."/>
            <person name="Yang H."/>
            <person name="Liu X."/>
            <person name="Wang J."/>
            <person name="Yin Y."/>
            <person name="Wang J."/>
        </authorList>
    </citation>
    <scope>NUCLEOTIDE SEQUENCE [LARGE SCALE GENOMIC DNA]</scope>
    <source>
        <strain evidence="1">05x7-T-G4-1.051#20</strain>
    </source>
</reference>
<dbReference type="AlphaFoldDB" id="K1QHG3"/>
<organism evidence="1">
    <name type="scientific">Magallana gigas</name>
    <name type="common">Pacific oyster</name>
    <name type="synonym">Crassostrea gigas</name>
    <dbReference type="NCBI Taxonomy" id="29159"/>
    <lineage>
        <taxon>Eukaryota</taxon>
        <taxon>Metazoa</taxon>
        <taxon>Spiralia</taxon>
        <taxon>Lophotrochozoa</taxon>
        <taxon>Mollusca</taxon>
        <taxon>Bivalvia</taxon>
        <taxon>Autobranchia</taxon>
        <taxon>Pteriomorphia</taxon>
        <taxon>Ostreida</taxon>
        <taxon>Ostreoidea</taxon>
        <taxon>Ostreidae</taxon>
        <taxon>Magallana</taxon>
    </lineage>
</organism>
<name>K1QHG3_MAGGI</name>
<protein>
    <submittedName>
        <fullName evidence="1">Uncharacterized protein</fullName>
    </submittedName>
</protein>
<dbReference type="OrthoDB" id="6116336at2759"/>
<accession>K1QHG3</accession>
<proteinExistence type="predicted"/>
<dbReference type="EMBL" id="JH817655">
    <property type="protein sequence ID" value="EKC21046.1"/>
    <property type="molecule type" value="Genomic_DNA"/>
</dbReference>
<sequence length="518" mass="56658">MAVSAMVSSLVLISIVLCVGKVYTASVDSCPMYGCRPSGTFSYTLEMTSNVGMAWPRSFIQGPLTNSLGCAANNVNIVCQAKGLQHEGYTTLNPDTGMASWYGDVLKKPTLPLMDIYGDVIGTDGHNLVMFEPDGKIVKPQINLRDKLYPTYSLAVSEETGIIAIVSRQGLLVTYESNGVPHAAIQFRAEEQRSNGTFLPVAPPVVSGHRIYILTEFRPDYDTQEPNILGMQRLFAIDMKNALDGRLEIAWVYNFENLDPVLPLVGENHQEKRGTPEETRVDSTYGPAPQIMVNSNTNMVYVNLPPPEGATNAPHLLWGFKDEVNGTSPNLIFKIPQSLSNFAMFESNSGDIGADKLKRKDLNNSFKLSKNAGEASVWGVSINKKQILKLSPEDGTIVEQINLDSVLNMTSSTVTSKLIVARSSESSPDILIFGVQASSSNTDDSKNSTNNNSKRTTTQNYVVSLIEKTVNWVIKTPNNREVKGQIAGIRRSAANEADMLVVYTSDSEESEIFGITSY</sequence>
<dbReference type="HOGENOM" id="CLU_561712_0_0_1"/>
<evidence type="ECO:0000313" key="1">
    <source>
        <dbReference type="EMBL" id="EKC21046.1"/>
    </source>
</evidence>